<dbReference type="RefSeq" id="WP_154365366.1">
    <property type="nucleotide sequence ID" value="NZ_WKJH01000004.1"/>
</dbReference>
<dbReference type="CDD" id="cd16015">
    <property type="entry name" value="LTA_synthase"/>
    <property type="match status" value="1"/>
</dbReference>
<evidence type="ECO:0000256" key="1">
    <source>
        <dbReference type="ARBA" id="ARBA00004651"/>
    </source>
</evidence>
<feature type="transmembrane region" description="Helical" evidence="6">
    <location>
        <begin position="131"/>
        <end position="151"/>
    </location>
</feature>
<accession>A0A6I2MLS8</accession>
<sequence>MQGNNNISSNLKRKKLKDFIPLVIAFFGCMVLLSLYQNLRLYFDGVLDSFLNKSFLLLIMHHTGFGALMAFILAFLFNYLENKKANLGYNVSKIVLGILIVIEGALIEHYIQNYEVLDYNMFRFVEIVWEGYSILPIVIVLVATILLFLWFGKVTESLYNVVSRTFPLTIILFSMFLATLNSEKKPINENKTQHYLESAVNNIFDFNKYEGDAEYPLIKEKGGKGRLDNYFNLAETKPNIVVLIVDGLGSDFIGKNAKYKGFTPFLESLSNQSLYWKNHVSNTGEGFAALPSIMGSLPFGKNGFTNLENKVNRQTMFSVLKENGYRTSFSYGGNSALNGLDRFLDEERVDEILDKKGFGDGYRLQDEDAAGISLGYPDTELFSKWQSLDKFTSMPRLDVFMTLSTKNPFLIPDQKEYEEKVDRILMASKMNKRTKKLVNRNKEVFASLLYADQAIEDFLKDYRRQANYNNTVFIITGSHNLKDLPQDDNLGRYKVPLMAFGPLLKYPKKINALVSHADIAPSLISMLDGKYKMKVPNKVAWLGDDLIHEGIFKKTKQIPLFRNKKNVHDYIHENLFVSGSRVYHINNDLVLDKPGDNAPVTQAKDNFRYFKAVNKYVTANNKILPRSEALYAKGSKEFTKAEMVWVQSVFNGNDFDKAYKTARNLAIDNDWDRALLLANYILSKIPRHADTEVLIGRIHSWKKDYKTSIVLLSEVIRKYPTYTDAYSALLDTYYWADKSEQADQLFKTIEQKGISSREINEKITRAKEQIRKNALKKATEHVKKETNIVALDIK</sequence>
<reference evidence="8 9" key="1">
    <citation type="submission" date="2019-11" db="EMBL/GenBank/DDBJ databases">
        <title>Maribacter lutea sp. nov., a marine bacterium isolated from intertidal sand.</title>
        <authorList>
            <person name="Liu A."/>
        </authorList>
    </citation>
    <scope>NUCLEOTIDE SEQUENCE [LARGE SCALE GENOMIC DNA]</scope>
    <source>
        <strain evidence="8 9">RZ05</strain>
    </source>
</reference>
<comment type="caution">
    <text evidence="8">The sequence shown here is derived from an EMBL/GenBank/DDBJ whole genome shotgun (WGS) entry which is preliminary data.</text>
</comment>
<dbReference type="OrthoDB" id="9777768at2"/>
<name>A0A6I2MLS8_9FLAO</name>
<dbReference type="SUPFAM" id="SSF48452">
    <property type="entry name" value="TPR-like"/>
    <property type="match status" value="1"/>
</dbReference>
<feature type="transmembrane region" description="Helical" evidence="6">
    <location>
        <begin position="158"/>
        <end position="180"/>
    </location>
</feature>
<dbReference type="PANTHER" id="PTHR47371">
    <property type="entry name" value="LIPOTEICHOIC ACID SYNTHASE"/>
    <property type="match status" value="1"/>
</dbReference>
<keyword evidence="5 6" id="KW-0472">Membrane</keyword>
<dbReference type="InterPro" id="IPR050448">
    <property type="entry name" value="OpgB/LTA_synthase_biosynth"/>
</dbReference>
<proteinExistence type="predicted"/>
<dbReference type="InterPro" id="IPR017850">
    <property type="entry name" value="Alkaline_phosphatase_core_sf"/>
</dbReference>
<feature type="domain" description="Sulfatase N-terminal" evidence="7">
    <location>
        <begin position="238"/>
        <end position="527"/>
    </location>
</feature>
<keyword evidence="9" id="KW-1185">Reference proteome</keyword>
<evidence type="ECO:0000256" key="4">
    <source>
        <dbReference type="ARBA" id="ARBA00022989"/>
    </source>
</evidence>
<evidence type="ECO:0000256" key="2">
    <source>
        <dbReference type="ARBA" id="ARBA00022475"/>
    </source>
</evidence>
<dbReference type="SUPFAM" id="SSF53649">
    <property type="entry name" value="Alkaline phosphatase-like"/>
    <property type="match status" value="1"/>
</dbReference>
<dbReference type="InterPro" id="IPR000917">
    <property type="entry name" value="Sulfatase_N"/>
</dbReference>
<evidence type="ECO:0000313" key="9">
    <source>
        <dbReference type="Proteomes" id="UP000443153"/>
    </source>
</evidence>
<evidence type="ECO:0000256" key="3">
    <source>
        <dbReference type="ARBA" id="ARBA00022692"/>
    </source>
</evidence>
<keyword evidence="8" id="KW-0808">Transferase</keyword>
<keyword evidence="2" id="KW-1003">Cell membrane</keyword>
<comment type="subcellular location">
    <subcellularLocation>
        <location evidence="1">Cell membrane</location>
        <topology evidence="1">Multi-pass membrane protein</topology>
    </subcellularLocation>
</comment>
<evidence type="ECO:0000256" key="6">
    <source>
        <dbReference type="SAM" id="Phobius"/>
    </source>
</evidence>
<protein>
    <submittedName>
        <fullName evidence="8">Sulfatase-like hydrolase/transferase</fullName>
    </submittedName>
</protein>
<feature type="transmembrane region" description="Helical" evidence="6">
    <location>
        <begin position="91"/>
        <end position="111"/>
    </location>
</feature>
<keyword evidence="3 6" id="KW-0812">Transmembrane</keyword>
<keyword evidence="4 6" id="KW-1133">Transmembrane helix</keyword>
<dbReference type="GO" id="GO:0016787">
    <property type="term" value="F:hydrolase activity"/>
    <property type="evidence" value="ECO:0007669"/>
    <property type="project" value="UniProtKB-KW"/>
</dbReference>
<dbReference type="Gene3D" id="3.40.720.10">
    <property type="entry name" value="Alkaline Phosphatase, subunit A"/>
    <property type="match status" value="1"/>
</dbReference>
<dbReference type="GO" id="GO:0016740">
    <property type="term" value="F:transferase activity"/>
    <property type="evidence" value="ECO:0007669"/>
    <property type="project" value="UniProtKB-KW"/>
</dbReference>
<dbReference type="EMBL" id="WKJH01000004">
    <property type="protein sequence ID" value="MRX63982.1"/>
    <property type="molecule type" value="Genomic_DNA"/>
</dbReference>
<dbReference type="Pfam" id="PF00884">
    <property type="entry name" value="Sulfatase"/>
    <property type="match status" value="1"/>
</dbReference>
<evidence type="ECO:0000259" key="7">
    <source>
        <dbReference type="Pfam" id="PF00884"/>
    </source>
</evidence>
<dbReference type="GO" id="GO:0005886">
    <property type="term" value="C:plasma membrane"/>
    <property type="evidence" value="ECO:0007669"/>
    <property type="project" value="UniProtKB-SubCell"/>
</dbReference>
<dbReference type="Proteomes" id="UP000443153">
    <property type="component" value="Unassembled WGS sequence"/>
</dbReference>
<feature type="transmembrane region" description="Helical" evidence="6">
    <location>
        <begin position="56"/>
        <end position="79"/>
    </location>
</feature>
<dbReference type="PANTHER" id="PTHR47371:SF3">
    <property type="entry name" value="PHOSPHOGLYCEROL TRANSFERASE I"/>
    <property type="match status" value="1"/>
</dbReference>
<gene>
    <name evidence="8" type="ORF">GJ691_07350</name>
</gene>
<organism evidence="8 9">
    <name type="scientific">Maribacter luteus</name>
    <dbReference type="NCBI Taxonomy" id="2594478"/>
    <lineage>
        <taxon>Bacteria</taxon>
        <taxon>Pseudomonadati</taxon>
        <taxon>Bacteroidota</taxon>
        <taxon>Flavobacteriia</taxon>
        <taxon>Flavobacteriales</taxon>
        <taxon>Flavobacteriaceae</taxon>
        <taxon>Maribacter</taxon>
    </lineage>
</organism>
<dbReference type="Gene3D" id="1.25.40.10">
    <property type="entry name" value="Tetratricopeptide repeat domain"/>
    <property type="match status" value="1"/>
</dbReference>
<evidence type="ECO:0000313" key="8">
    <source>
        <dbReference type="EMBL" id="MRX63982.1"/>
    </source>
</evidence>
<feature type="transmembrane region" description="Helical" evidence="6">
    <location>
        <begin position="19"/>
        <end position="36"/>
    </location>
</feature>
<keyword evidence="8" id="KW-0378">Hydrolase</keyword>
<dbReference type="InterPro" id="IPR011990">
    <property type="entry name" value="TPR-like_helical_dom_sf"/>
</dbReference>
<evidence type="ECO:0000256" key="5">
    <source>
        <dbReference type="ARBA" id="ARBA00023136"/>
    </source>
</evidence>
<dbReference type="AlphaFoldDB" id="A0A6I2MLS8"/>